<accession>A0A849SP88</accession>
<protein>
    <submittedName>
        <fullName evidence="1">HAD hydrolase-like protein</fullName>
    </submittedName>
</protein>
<dbReference type="Gene3D" id="1.10.150.240">
    <property type="entry name" value="Putative phosphatase, domain 2"/>
    <property type="match status" value="1"/>
</dbReference>
<dbReference type="AlphaFoldDB" id="A0A849SP88"/>
<dbReference type="InterPro" id="IPR023198">
    <property type="entry name" value="PGP-like_dom2"/>
</dbReference>
<proteinExistence type="predicted"/>
<dbReference type="InterPro" id="IPR023214">
    <property type="entry name" value="HAD_sf"/>
</dbReference>
<dbReference type="Proteomes" id="UP000580839">
    <property type="component" value="Unassembled WGS sequence"/>
</dbReference>
<dbReference type="GO" id="GO:0005829">
    <property type="term" value="C:cytosol"/>
    <property type="evidence" value="ECO:0007669"/>
    <property type="project" value="TreeGrafter"/>
</dbReference>
<dbReference type="InterPro" id="IPR036412">
    <property type="entry name" value="HAD-like_sf"/>
</dbReference>
<reference evidence="1 2" key="1">
    <citation type="submission" date="2020-04" db="EMBL/GenBank/DDBJ databases">
        <title>Metagenomic profiling of ammonia- and methane-oxidizing microorganisms in a Dutch drinking water treatment plant.</title>
        <authorList>
            <person name="Poghosyan L."/>
            <person name="Leucker S."/>
        </authorList>
    </citation>
    <scope>NUCLEOTIDE SEQUENCE [LARGE SCALE GENOMIC DNA]</scope>
    <source>
        <strain evidence="1">S-RSF-IL-03</strain>
    </source>
</reference>
<gene>
    <name evidence="1" type="ORF">HOP12_11080</name>
</gene>
<dbReference type="GO" id="GO:0006281">
    <property type="term" value="P:DNA repair"/>
    <property type="evidence" value="ECO:0007669"/>
    <property type="project" value="TreeGrafter"/>
</dbReference>
<name>A0A849SP88_UNCEI</name>
<keyword evidence="1" id="KW-0378">Hydrolase</keyword>
<dbReference type="GO" id="GO:0008967">
    <property type="term" value="F:phosphoglycolate phosphatase activity"/>
    <property type="evidence" value="ECO:0007669"/>
    <property type="project" value="TreeGrafter"/>
</dbReference>
<dbReference type="EMBL" id="JABFRW010000139">
    <property type="protein sequence ID" value="NOT34697.1"/>
    <property type="molecule type" value="Genomic_DNA"/>
</dbReference>
<organism evidence="1 2">
    <name type="scientific">Eiseniibacteriota bacterium</name>
    <dbReference type="NCBI Taxonomy" id="2212470"/>
    <lineage>
        <taxon>Bacteria</taxon>
        <taxon>Candidatus Eiseniibacteriota</taxon>
    </lineage>
</organism>
<dbReference type="InterPro" id="IPR050155">
    <property type="entry name" value="HAD-like_hydrolase_sf"/>
</dbReference>
<dbReference type="SUPFAM" id="SSF56784">
    <property type="entry name" value="HAD-like"/>
    <property type="match status" value="1"/>
</dbReference>
<comment type="caution">
    <text evidence="1">The sequence shown here is derived from an EMBL/GenBank/DDBJ whole genome shotgun (WGS) entry which is preliminary data.</text>
</comment>
<evidence type="ECO:0000313" key="1">
    <source>
        <dbReference type="EMBL" id="NOT34697.1"/>
    </source>
</evidence>
<evidence type="ECO:0000313" key="2">
    <source>
        <dbReference type="Proteomes" id="UP000580839"/>
    </source>
</evidence>
<dbReference type="PANTHER" id="PTHR43434:SF1">
    <property type="entry name" value="PHOSPHOGLYCOLATE PHOSPHATASE"/>
    <property type="match status" value="1"/>
</dbReference>
<dbReference type="PANTHER" id="PTHR43434">
    <property type="entry name" value="PHOSPHOGLYCOLATE PHOSPHATASE"/>
    <property type="match status" value="1"/>
</dbReference>
<dbReference type="Gene3D" id="3.40.50.1000">
    <property type="entry name" value="HAD superfamily/HAD-like"/>
    <property type="match status" value="1"/>
</dbReference>
<sequence length="223" mass="24548">MIWLFDIDGTLLWTDGAAREAFRLALREERGIDDDLATVPFGGRTDSLILKDALAQHGETATPEEAERFWQRTSAHMEHLLTPERGRLLPGVVALLDHVAAEPDWTLALLTGNSRPMARVKLEHFGLTDRFAFGAFGDEGPNRDAVARLAVERARDRHGVSPERCIVLGDTEHDITCARAAGAHAVAVATGQRDRAYLAPLGADLLLESFEPATPLLEWARRL</sequence>
<dbReference type="Pfam" id="PF00702">
    <property type="entry name" value="Hydrolase"/>
    <property type="match status" value="1"/>
</dbReference>
<dbReference type="SFLD" id="SFLDS00003">
    <property type="entry name" value="Haloacid_Dehalogenase"/>
    <property type="match status" value="1"/>
</dbReference>
<dbReference type="SFLD" id="SFLDG01129">
    <property type="entry name" value="C1.5:_HAD__Beta-PGM__Phosphata"/>
    <property type="match status" value="1"/>
</dbReference>